<dbReference type="InterPro" id="IPR028301">
    <property type="entry name" value="V8_his_AS"/>
</dbReference>
<dbReference type="InterPro" id="IPR008256">
    <property type="entry name" value="Peptidase_S1B"/>
</dbReference>
<feature type="active site" description="Charge relay system" evidence="6">
    <location>
        <position position="263"/>
    </location>
</feature>
<dbReference type="InterPro" id="IPR001254">
    <property type="entry name" value="Trypsin_dom"/>
</dbReference>
<feature type="signal peptide" evidence="7">
    <location>
        <begin position="1"/>
        <end position="33"/>
    </location>
</feature>
<evidence type="ECO:0000256" key="1">
    <source>
        <dbReference type="ARBA" id="ARBA00008764"/>
    </source>
</evidence>
<organism evidence="10 11">
    <name type="scientific">Marininema mesophilum</name>
    <dbReference type="NCBI Taxonomy" id="1048340"/>
    <lineage>
        <taxon>Bacteria</taxon>
        <taxon>Bacillati</taxon>
        <taxon>Bacillota</taxon>
        <taxon>Bacilli</taxon>
        <taxon>Bacillales</taxon>
        <taxon>Thermoactinomycetaceae</taxon>
        <taxon>Marininema</taxon>
    </lineage>
</organism>
<keyword evidence="11" id="KW-1185">Reference proteome</keyword>
<proteinExistence type="inferred from homology"/>
<evidence type="ECO:0000313" key="11">
    <source>
        <dbReference type="Proteomes" id="UP000198534"/>
    </source>
</evidence>
<dbReference type="STRING" id="1048340.SAMN05444487_10344"/>
<dbReference type="AlphaFoldDB" id="A0A1H2T736"/>
<dbReference type="SUPFAM" id="SSF50494">
    <property type="entry name" value="Trypsin-like serine proteases"/>
    <property type="match status" value="1"/>
</dbReference>
<keyword evidence="2 7" id="KW-0645">Protease</keyword>
<feature type="chain" id="PRO_5011329334" description="Serine protease" evidence="7">
    <location>
        <begin position="34"/>
        <end position="305"/>
    </location>
</feature>
<dbReference type="PANTHER" id="PTHR15462:SF8">
    <property type="entry name" value="SERINE PROTEASE"/>
    <property type="match status" value="1"/>
</dbReference>
<name>A0A1H2T736_9BACL</name>
<evidence type="ECO:0000256" key="8">
    <source>
        <dbReference type="SAM" id="MobiDB-lite"/>
    </source>
</evidence>
<feature type="active site" description="Charge relay system" evidence="6">
    <location>
        <position position="189"/>
    </location>
</feature>
<dbReference type="InterPro" id="IPR043504">
    <property type="entry name" value="Peptidase_S1_PA_chymotrypsin"/>
</dbReference>
<dbReference type="PROSITE" id="PS00134">
    <property type="entry name" value="TRYPSIN_HIS"/>
    <property type="match status" value="1"/>
</dbReference>
<evidence type="ECO:0000313" key="10">
    <source>
        <dbReference type="EMBL" id="SDW39577.1"/>
    </source>
</evidence>
<evidence type="ECO:0000256" key="7">
    <source>
        <dbReference type="RuleBase" id="RU004296"/>
    </source>
</evidence>
<dbReference type="Pfam" id="PF00089">
    <property type="entry name" value="Trypsin"/>
    <property type="match status" value="1"/>
</dbReference>
<gene>
    <name evidence="10" type="ORF">SAMN05444487_10344</name>
</gene>
<evidence type="ECO:0000256" key="6">
    <source>
        <dbReference type="PIRSR" id="PIRSR608256-1"/>
    </source>
</evidence>
<dbReference type="InterPro" id="IPR050966">
    <property type="entry name" value="Glutamyl_endopeptidase"/>
</dbReference>
<protein>
    <recommendedName>
        <fullName evidence="7">Serine protease</fullName>
        <ecNumber evidence="7">3.4.21.-</ecNumber>
    </recommendedName>
</protein>
<dbReference type="GO" id="GO:0004252">
    <property type="term" value="F:serine-type endopeptidase activity"/>
    <property type="evidence" value="ECO:0007669"/>
    <property type="project" value="InterPro"/>
</dbReference>
<reference evidence="10 11" key="1">
    <citation type="submission" date="2016-10" db="EMBL/GenBank/DDBJ databases">
        <authorList>
            <person name="de Groot N.N."/>
        </authorList>
    </citation>
    <scope>NUCLEOTIDE SEQUENCE [LARGE SCALE GENOMIC DNA]</scope>
    <source>
        <strain evidence="10 11">DSM 45610</strain>
    </source>
</reference>
<feature type="domain" description="Peptidase S1" evidence="9">
    <location>
        <begin position="108"/>
        <end position="284"/>
    </location>
</feature>
<comment type="similarity">
    <text evidence="1 7">Belongs to the peptidase S1B family.</text>
</comment>
<dbReference type="EMBL" id="FNNQ01000003">
    <property type="protein sequence ID" value="SDW39577.1"/>
    <property type="molecule type" value="Genomic_DNA"/>
</dbReference>
<evidence type="ECO:0000256" key="5">
    <source>
        <dbReference type="ARBA" id="ARBA00022825"/>
    </source>
</evidence>
<dbReference type="PRINTS" id="PR00839">
    <property type="entry name" value="V8PROTEASE"/>
</dbReference>
<sequence>MINCKKGLRILLLSLVVIVSLSLSLIGSSNAKAATTSKSELSPYTMISNDGTITPPTKPSNKTFSKQRDGATTPSYKGTNAQKATVKNGLPSIGAKSIIGRDDRERVTSTTSYPYSAIAQISTDLGDCTGWFINANTVVTAGHCVYNTDINKWANWSTVTPGRDGNNAPYGTYNSNSFHSVSGWINNEDTNYNYAVIKLNSDIGNRVGYFGLRFQSGPLMGAEETISGYPGDKPYGTQWRQNDRISQVDDKKLYYTNDTHAQSGSPVFLRDNYSIGIHTDGGNSYNSGIRINEDVFNNLVYWENQ</sequence>
<dbReference type="PANTHER" id="PTHR15462">
    <property type="entry name" value="SERINE PROTEASE"/>
    <property type="match status" value="1"/>
</dbReference>
<dbReference type="EC" id="3.4.21.-" evidence="7"/>
<dbReference type="Proteomes" id="UP000198534">
    <property type="component" value="Unassembled WGS sequence"/>
</dbReference>
<feature type="region of interest" description="Disordered" evidence="8">
    <location>
        <begin position="45"/>
        <end position="79"/>
    </location>
</feature>
<evidence type="ECO:0000256" key="2">
    <source>
        <dbReference type="ARBA" id="ARBA00022670"/>
    </source>
</evidence>
<dbReference type="GO" id="GO:0006508">
    <property type="term" value="P:proteolysis"/>
    <property type="evidence" value="ECO:0007669"/>
    <property type="project" value="UniProtKB-KW"/>
</dbReference>
<keyword evidence="3 7" id="KW-0732">Signal</keyword>
<evidence type="ECO:0000256" key="4">
    <source>
        <dbReference type="ARBA" id="ARBA00022801"/>
    </source>
</evidence>
<dbReference type="PROSITE" id="PS00672">
    <property type="entry name" value="V8_HIS"/>
    <property type="match status" value="1"/>
</dbReference>
<keyword evidence="4 7" id="KW-0378">Hydrolase</keyword>
<evidence type="ECO:0000259" key="9">
    <source>
        <dbReference type="Pfam" id="PF00089"/>
    </source>
</evidence>
<accession>A0A1H2T736</accession>
<keyword evidence="5 7" id="KW-0720">Serine protease</keyword>
<dbReference type="Gene3D" id="2.40.10.10">
    <property type="entry name" value="Trypsin-like serine proteases"/>
    <property type="match status" value="2"/>
</dbReference>
<evidence type="ECO:0000256" key="3">
    <source>
        <dbReference type="ARBA" id="ARBA00022729"/>
    </source>
</evidence>
<dbReference type="InterPro" id="IPR009003">
    <property type="entry name" value="Peptidase_S1_PA"/>
</dbReference>
<dbReference type="InterPro" id="IPR018114">
    <property type="entry name" value="TRYPSIN_HIS"/>
</dbReference>
<feature type="active site" description="Charge relay system" evidence="6">
    <location>
        <position position="143"/>
    </location>
</feature>
<dbReference type="RefSeq" id="WP_177167885.1">
    <property type="nucleotide sequence ID" value="NZ_FNNQ01000003.1"/>
</dbReference>